<dbReference type="PANTHER" id="PTHR43156:SF9">
    <property type="entry name" value="HAMP DOMAIN-CONTAINING PROTEIN"/>
    <property type="match status" value="1"/>
</dbReference>
<dbReference type="RefSeq" id="WP_092438987.1">
    <property type="nucleotide sequence ID" value="NZ_FMYP01000041.1"/>
</dbReference>
<keyword evidence="1" id="KW-0378">Hydrolase</keyword>
<keyword evidence="3" id="KW-1133">Transmembrane helix</keyword>
<dbReference type="InterPro" id="IPR036457">
    <property type="entry name" value="PPM-type-like_dom_sf"/>
</dbReference>
<dbReference type="EMBL" id="FMYP01000041">
    <property type="protein sequence ID" value="SDC63441.1"/>
    <property type="molecule type" value="Genomic_DNA"/>
</dbReference>
<dbReference type="Proteomes" id="UP000199452">
    <property type="component" value="Unassembled WGS sequence"/>
</dbReference>
<dbReference type="GO" id="GO:0016791">
    <property type="term" value="F:phosphatase activity"/>
    <property type="evidence" value="ECO:0007669"/>
    <property type="project" value="TreeGrafter"/>
</dbReference>
<evidence type="ECO:0000313" key="6">
    <source>
        <dbReference type="Proteomes" id="UP000199452"/>
    </source>
</evidence>
<dbReference type="Gene3D" id="2.130.10.10">
    <property type="entry name" value="YVTN repeat-like/Quinoprotein amine dehydrogenase"/>
    <property type="match status" value="2"/>
</dbReference>
<dbReference type="Gene3D" id="3.60.40.10">
    <property type="entry name" value="PPM-type phosphatase domain"/>
    <property type="match status" value="1"/>
</dbReference>
<dbReference type="InterPro" id="IPR015943">
    <property type="entry name" value="WD40/YVTN_repeat-like_dom_sf"/>
</dbReference>
<dbReference type="InterPro" id="IPR052016">
    <property type="entry name" value="Bact_Sigma-Reg"/>
</dbReference>
<dbReference type="SUPFAM" id="SSF63829">
    <property type="entry name" value="Calcium-dependent phosphotriesterase"/>
    <property type="match status" value="1"/>
</dbReference>
<feature type="transmembrane region" description="Helical" evidence="3">
    <location>
        <begin position="798"/>
        <end position="818"/>
    </location>
</feature>
<evidence type="ECO:0000259" key="4">
    <source>
        <dbReference type="Pfam" id="PF07228"/>
    </source>
</evidence>
<name>A0A1G6N6W8_9BACT</name>
<dbReference type="STRING" id="1640674.SAMN05216323_104112"/>
<protein>
    <submittedName>
        <fullName evidence="5">Serine phosphatase RsbU, regulator of sigma subunit</fullName>
    </submittedName>
</protein>
<dbReference type="OrthoDB" id="9763484at2"/>
<reference evidence="5 6" key="1">
    <citation type="submission" date="2016-09" db="EMBL/GenBank/DDBJ databases">
        <authorList>
            <person name="Capua I."/>
            <person name="De Benedictis P."/>
            <person name="Joannis T."/>
            <person name="Lombin L.H."/>
            <person name="Cattoli G."/>
        </authorList>
    </citation>
    <scope>NUCLEOTIDE SEQUENCE [LARGE SCALE GENOMIC DNA]</scope>
    <source>
        <strain evidence="5 6">A7P-90m</strain>
    </source>
</reference>
<dbReference type="Gene3D" id="2.60.40.10">
    <property type="entry name" value="Immunoglobulins"/>
    <property type="match status" value="1"/>
</dbReference>
<feature type="coiled-coil region" evidence="2">
    <location>
        <begin position="831"/>
        <end position="886"/>
    </location>
</feature>
<proteinExistence type="predicted"/>
<evidence type="ECO:0000313" key="5">
    <source>
        <dbReference type="EMBL" id="SDC63441.1"/>
    </source>
</evidence>
<dbReference type="Pfam" id="PF07228">
    <property type="entry name" value="SpoIIE"/>
    <property type="match status" value="1"/>
</dbReference>
<evidence type="ECO:0000256" key="2">
    <source>
        <dbReference type="SAM" id="Coils"/>
    </source>
</evidence>
<evidence type="ECO:0000256" key="3">
    <source>
        <dbReference type="SAM" id="Phobius"/>
    </source>
</evidence>
<dbReference type="AlphaFoldDB" id="A0A1G6N6W8"/>
<keyword evidence="2" id="KW-0175">Coiled coil</keyword>
<evidence type="ECO:0000256" key="1">
    <source>
        <dbReference type="ARBA" id="ARBA00022801"/>
    </source>
</evidence>
<dbReference type="InterPro" id="IPR001932">
    <property type="entry name" value="PPM-type_phosphatase-like_dom"/>
</dbReference>
<organism evidence="5 6">
    <name type="scientific">Williamwhitmania taraxaci</name>
    <dbReference type="NCBI Taxonomy" id="1640674"/>
    <lineage>
        <taxon>Bacteria</taxon>
        <taxon>Pseudomonadati</taxon>
        <taxon>Bacteroidota</taxon>
        <taxon>Bacteroidia</taxon>
        <taxon>Bacteroidales</taxon>
        <taxon>Williamwhitmaniaceae</taxon>
        <taxon>Williamwhitmania</taxon>
    </lineage>
</organism>
<gene>
    <name evidence="5" type="ORF">SAMN05216323_104112</name>
</gene>
<dbReference type="PANTHER" id="PTHR43156">
    <property type="entry name" value="STAGE II SPORULATION PROTEIN E-RELATED"/>
    <property type="match status" value="1"/>
</dbReference>
<dbReference type="InterPro" id="IPR013783">
    <property type="entry name" value="Ig-like_fold"/>
</dbReference>
<keyword evidence="3" id="KW-0472">Membrane</keyword>
<accession>A0A1G6N6W8</accession>
<keyword evidence="3" id="KW-0812">Transmembrane</keyword>
<keyword evidence="6" id="KW-1185">Reference proteome</keyword>
<sequence>MKTVASYLSLFLFYFLLFPLTTVGQAGLPYLTHYKVPSQLGTRMWGIVQGENQEMFFLNKKGVYSFDGYGWEMLPLKDRPIAFCNHAKLYVSTEKGIVSFKRASKGAFISTPVIGKVNDFFHKFVMEGQNLYAIGTQNIMQVMPGEPELLKSVYSEQDSTRYVTDAFTLNGKLFIVQNKSHIFLVRSAHAIPLSLSLPYLVDINFVFGNNKAVFIGLSNNKLFRFDGKNVSQVMLKDQPYLEESYLAGGIMIDDKHMALSTMLGGSVVVDIGTGESVAMINYSAGLPDDEISALGLDGQNGLWLAHGMGVSRIDFKLPLTTFTHYPGLSGNLLSVAEFDNLLYVGTSDGLYVLTLQKDYKETVISVKERIESPKIVSSPSIPVESKTLTDKKKKGFFGRMFSSDTEKAEEVKTFDRGITEAKAPETIRVSKKKVITLQSVSRVYRRVLGVEGKCQQLMELNGTLLAVTSRGVFEITSESSVPLVVGKNIRIATHSALNKSLLWLGGDDGISSLEKTGNVWKYNSAISVGNDVPTSLVELSIDELLVSTESKVLRVLVGGKGAPLNLPVNGMRFDSPIVRQISGAVRIISSGNVYTYNQVNNSVVLDSIEFPHPVSQMILTQDQISWLCIDRTWKCYSGKGVIDNPNTPFISLFDRVNAIFVNKTNELLVVNGFKEVGRVAVPKGFENPATIPLVVKWAEDRDGKLLDLDDIVLTYANNSLKIQFASPAYIKEQSTEYQYIIDGKMSRWTTWSSSPIIDFPFFSSGSYSLKVRARDLLGRQSSIYALNFRIKPPFWKSIWFISICVFVFLVFVFFFIRVREQRLLHDKIVLEQKVRIRTQTIEEQKEELESQRDALAQQNEDISQKSEEIEAQRDEIEAQRDHIFKQRENITKSIEYAKKIQIAAMPSREAVNEILPEHFILFRPRDIVSGDFFWTTSYHGKIIVAAADCTGHGVPGAFMSMLGLSFLNEVVVKIDDLNPALILNKLRAFIMSTLSQRGVEGGSKDGMDIALCIIDFENRTLEFAGAYNPLYYIQDGLVREVKGDKMPVGIHINEEVTFTNHTLSLDGISAFYIFSDGFVDQFGGEVGKKFMARKFKALIGDIQEKTMVEQGVMLEEILDKWQGSNEQVDDVLVIGVKLV</sequence>
<feature type="domain" description="PPM-type phosphatase" evidence="4">
    <location>
        <begin position="940"/>
        <end position="1137"/>
    </location>
</feature>